<organism evidence="3 4">
    <name type="scientific">Helianthus annuus</name>
    <name type="common">Common sunflower</name>
    <dbReference type="NCBI Taxonomy" id="4232"/>
    <lineage>
        <taxon>Eukaryota</taxon>
        <taxon>Viridiplantae</taxon>
        <taxon>Streptophyta</taxon>
        <taxon>Embryophyta</taxon>
        <taxon>Tracheophyta</taxon>
        <taxon>Spermatophyta</taxon>
        <taxon>Magnoliopsida</taxon>
        <taxon>eudicotyledons</taxon>
        <taxon>Gunneridae</taxon>
        <taxon>Pentapetalae</taxon>
        <taxon>asterids</taxon>
        <taxon>campanulids</taxon>
        <taxon>Asterales</taxon>
        <taxon>Asteraceae</taxon>
        <taxon>Asteroideae</taxon>
        <taxon>Heliantheae alliance</taxon>
        <taxon>Heliantheae</taxon>
        <taxon>Helianthus</taxon>
    </lineage>
</organism>
<evidence type="ECO:0000313" key="4">
    <source>
        <dbReference type="Proteomes" id="UP000215914"/>
    </source>
</evidence>
<sequence>MAKNLVKYSVVDAFTDTAFKGNPAVVCWLDDISKADNWMQSVATEFNLPTTGFLSVDHRTEKPRFNLRWFTRVSEVPLCGHATLAASHFVFESGLVDCNSVEFSTLSGVLTANRIPANEINDSEHGFYIELDFPVGTVSVFKDVEVSVVSEMLNGVSVVDVLLKNAFDDIVVVLSSAEEVADFKPQFDKIKEVPGRAVIITARAPDGSGFDFYSRVFGPKIGVDEDPVCGSAHCALALYWHEKLGKCDFVAYQASSRSGILHVHLDKENQRVRIRGKATTIMEGSLLV</sequence>
<dbReference type="PIRSF" id="PIRSF016184">
    <property type="entry name" value="PhzC_PhzF"/>
    <property type="match status" value="1"/>
</dbReference>
<dbReference type="Pfam" id="PF02567">
    <property type="entry name" value="PhzC-PhzF"/>
    <property type="match status" value="1"/>
</dbReference>
<evidence type="ECO:0000313" key="3">
    <source>
        <dbReference type="EMBL" id="KAF5820463.1"/>
    </source>
</evidence>
<gene>
    <name evidence="3" type="ORF">HanXRQr2_Chr01g0002561</name>
</gene>
<protein>
    <submittedName>
        <fullName evidence="3">Trans-2,3-dihydro-3-hydroxyanthranilate isomerase</fullName>
        <ecNumber evidence="3">5.3.3.17</ecNumber>
    </submittedName>
</protein>
<dbReference type="PANTHER" id="PTHR13774">
    <property type="entry name" value="PHENAZINE BIOSYNTHESIS PROTEIN"/>
    <property type="match status" value="1"/>
</dbReference>
<dbReference type="GO" id="GO:0016853">
    <property type="term" value="F:isomerase activity"/>
    <property type="evidence" value="ECO:0000318"/>
    <property type="project" value="GO_Central"/>
</dbReference>
<reference evidence="3" key="1">
    <citation type="journal article" date="2017" name="Nature">
        <title>The sunflower genome provides insights into oil metabolism, flowering and Asterid evolution.</title>
        <authorList>
            <person name="Badouin H."/>
            <person name="Gouzy J."/>
            <person name="Grassa C.J."/>
            <person name="Murat F."/>
            <person name="Staton S.E."/>
            <person name="Cottret L."/>
            <person name="Lelandais-Briere C."/>
            <person name="Owens G.L."/>
            <person name="Carrere S."/>
            <person name="Mayjonade B."/>
            <person name="Legrand L."/>
            <person name="Gill N."/>
            <person name="Kane N.C."/>
            <person name="Bowers J.E."/>
            <person name="Hubner S."/>
            <person name="Bellec A."/>
            <person name="Berard A."/>
            <person name="Berges H."/>
            <person name="Blanchet N."/>
            <person name="Boniface M.C."/>
            <person name="Brunel D."/>
            <person name="Catrice O."/>
            <person name="Chaidir N."/>
            <person name="Claudel C."/>
            <person name="Donnadieu C."/>
            <person name="Faraut T."/>
            <person name="Fievet G."/>
            <person name="Helmstetter N."/>
            <person name="King M."/>
            <person name="Knapp S.J."/>
            <person name="Lai Z."/>
            <person name="Le Paslier M.C."/>
            <person name="Lippi Y."/>
            <person name="Lorenzon L."/>
            <person name="Mandel J.R."/>
            <person name="Marage G."/>
            <person name="Marchand G."/>
            <person name="Marquand E."/>
            <person name="Bret-Mestries E."/>
            <person name="Morien E."/>
            <person name="Nambeesan S."/>
            <person name="Nguyen T."/>
            <person name="Pegot-Espagnet P."/>
            <person name="Pouilly N."/>
            <person name="Raftis F."/>
            <person name="Sallet E."/>
            <person name="Schiex T."/>
            <person name="Thomas J."/>
            <person name="Vandecasteele C."/>
            <person name="Vares D."/>
            <person name="Vear F."/>
            <person name="Vautrin S."/>
            <person name="Crespi M."/>
            <person name="Mangin B."/>
            <person name="Burke J.M."/>
            <person name="Salse J."/>
            <person name="Munos S."/>
            <person name="Vincourt P."/>
            <person name="Rieseberg L.H."/>
            <person name="Langlade N.B."/>
        </authorList>
    </citation>
    <scope>NUCLEOTIDE SEQUENCE</scope>
    <source>
        <tissue evidence="3">Leaves</tissue>
    </source>
</reference>
<dbReference type="Proteomes" id="UP000215914">
    <property type="component" value="Unassembled WGS sequence"/>
</dbReference>
<evidence type="ECO:0000256" key="1">
    <source>
        <dbReference type="ARBA" id="ARBA00008270"/>
    </source>
</evidence>
<keyword evidence="4" id="KW-1185">Reference proteome</keyword>
<dbReference type="EMBL" id="MNCJ02000316">
    <property type="protein sequence ID" value="KAF5820463.1"/>
    <property type="molecule type" value="Genomic_DNA"/>
</dbReference>
<dbReference type="OrthoDB" id="75169at2759"/>
<dbReference type="PANTHER" id="PTHR13774:SF17">
    <property type="entry name" value="PHENAZINE BIOSYNTHESIS-LIKE DOMAIN-CONTAINING PROTEIN"/>
    <property type="match status" value="1"/>
</dbReference>
<evidence type="ECO:0000256" key="2">
    <source>
        <dbReference type="ARBA" id="ARBA00023235"/>
    </source>
</evidence>
<accession>A0A9K3P310</accession>
<dbReference type="SUPFAM" id="SSF54506">
    <property type="entry name" value="Diaminopimelate epimerase-like"/>
    <property type="match status" value="1"/>
</dbReference>
<dbReference type="GO" id="GO:0005737">
    <property type="term" value="C:cytoplasm"/>
    <property type="evidence" value="ECO:0000318"/>
    <property type="project" value="GO_Central"/>
</dbReference>
<keyword evidence="2 3" id="KW-0413">Isomerase</keyword>
<dbReference type="GO" id="GO:0102943">
    <property type="term" value="F:trans-2,3-dihydro-3-hydroxy-anthranilate isomerase activity"/>
    <property type="evidence" value="ECO:0007669"/>
    <property type="project" value="UniProtKB-EC"/>
</dbReference>
<name>A0A9K3P310_HELAN</name>
<dbReference type="Gramene" id="mRNA:HanXRQr2_Chr01g0002561">
    <property type="protein sequence ID" value="mRNA:HanXRQr2_Chr01g0002561"/>
    <property type="gene ID" value="HanXRQr2_Chr01g0002561"/>
</dbReference>
<comment type="similarity">
    <text evidence="1">Belongs to the PhzF family.</text>
</comment>
<dbReference type="AlphaFoldDB" id="A0A9K3P310"/>
<proteinExistence type="inferred from homology"/>
<dbReference type="InterPro" id="IPR003719">
    <property type="entry name" value="Phenazine_PhzF-like"/>
</dbReference>
<dbReference type="Gene3D" id="3.10.310.10">
    <property type="entry name" value="Diaminopimelate Epimerase, Chain A, domain 1"/>
    <property type="match status" value="2"/>
</dbReference>
<reference evidence="3" key="2">
    <citation type="submission" date="2020-06" db="EMBL/GenBank/DDBJ databases">
        <title>Helianthus annuus Genome sequencing and assembly Release 2.</title>
        <authorList>
            <person name="Gouzy J."/>
            <person name="Langlade N."/>
            <person name="Munos S."/>
        </authorList>
    </citation>
    <scope>NUCLEOTIDE SEQUENCE</scope>
    <source>
        <tissue evidence="3">Leaves</tissue>
    </source>
</reference>
<comment type="caution">
    <text evidence="3">The sequence shown here is derived from an EMBL/GenBank/DDBJ whole genome shotgun (WGS) entry which is preliminary data.</text>
</comment>
<dbReference type="EC" id="5.3.3.17" evidence="3"/>